<dbReference type="InterPro" id="IPR051922">
    <property type="entry name" value="Bact_Sporulation_Assoc"/>
</dbReference>
<dbReference type="Gene3D" id="2.40.10.10">
    <property type="entry name" value="Trypsin-like serine proteases"/>
    <property type="match status" value="2"/>
</dbReference>
<dbReference type="PANTHER" id="PTHR30032">
    <property type="entry name" value="N-ACETYLMURAMOYL-L-ALANINE AMIDASE-RELATED"/>
    <property type="match status" value="1"/>
</dbReference>
<dbReference type="InterPro" id="IPR007253">
    <property type="entry name" value="Cell_wall-bd_2"/>
</dbReference>
<keyword evidence="3" id="KW-1185">Reference proteome</keyword>
<dbReference type="EMBL" id="BAAANH010000007">
    <property type="protein sequence ID" value="GAA1768545.1"/>
    <property type="molecule type" value="Genomic_DNA"/>
</dbReference>
<dbReference type="InterPro" id="IPR009003">
    <property type="entry name" value="Peptidase_S1_PA"/>
</dbReference>
<feature type="signal peptide" evidence="1">
    <location>
        <begin position="1"/>
        <end position="30"/>
    </location>
</feature>
<dbReference type="InterPro" id="IPR043504">
    <property type="entry name" value="Peptidase_S1_PA_chymotrypsin"/>
</dbReference>
<dbReference type="SUPFAM" id="SSF50494">
    <property type="entry name" value="Trypsin-like serine proteases"/>
    <property type="match status" value="1"/>
</dbReference>
<organism evidence="2 3">
    <name type="scientific">Agromyces humatus</name>
    <dbReference type="NCBI Taxonomy" id="279573"/>
    <lineage>
        <taxon>Bacteria</taxon>
        <taxon>Bacillati</taxon>
        <taxon>Actinomycetota</taxon>
        <taxon>Actinomycetes</taxon>
        <taxon>Micrococcales</taxon>
        <taxon>Microbacteriaceae</taxon>
        <taxon>Agromyces</taxon>
    </lineage>
</organism>
<name>A0ABN2KYI0_9MICO</name>
<evidence type="ECO:0000313" key="2">
    <source>
        <dbReference type="EMBL" id="GAA1768545.1"/>
    </source>
</evidence>
<evidence type="ECO:0000256" key="1">
    <source>
        <dbReference type="SAM" id="SignalP"/>
    </source>
</evidence>
<gene>
    <name evidence="2" type="ORF">GCM10009747_31830</name>
</gene>
<dbReference type="CDD" id="cd21112">
    <property type="entry name" value="alphaLP-like"/>
    <property type="match status" value="1"/>
</dbReference>
<proteinExistence type="predicted"/>
<sequence length="793" mass="78833">MRRSFPGSVLATVATATLLATAAAPPVAFAAPNHVVNGAPHAAAISTPPGAGDAPVMGEYPASEYRAEAVSLEVGLVDAIETDLGLSAAEYLAAADAAVDAADVLEHLEQQHVDTTDAVLDGTTLTVLVDSTESAEAVAAVGATPVFEPTAEMLADYSGVAFEAAADLLGGTGWAIDAADLNGNGTPDDGYVVCSVAFNGRLKAGGAHQVSTAGHCLDGTAFPGASASALDQSRPNQFQGPGATLGTPIASSVRFGAAVDSARIAVDPAWTPRPSVSIWGGGSGSPSAGTPVAVRGATAVVVGARLCKSGRTTGWTCGTVRAVDEAAFVSERLVNAIIADTCVLGGDSGGAALIGDYAAGITSGSTAGDVCIRGDLSAFFSVLSPAGPDLLDFNSDWELSVAVSKPQITSILGGRSYPDVPVRGTVPNAPAGTRVSLYLDGATAPTSTFTLTSRGGTFSLPFGGASLGSHAWRVVASQGLHSSATASGTVALVARPATDRLFGPTRYETAIATSVKAFPSPAAVPVVYLASGEGFADALSAAPAAAKGGGPLLLTPRSGPTAAILAEMRRLNPAKIVIVGGTGAVASSADATLRAIAPVQRIGGTDRYDTSRKLVNAAFPAPTQAVYVASGANYPDALAAGAAAGSIDSPVVLTRGAALDEVTRQLVQRLAPQRIRVAGGAAIVSNTVLAQLTPIAADTKRVSGADRYTTAAAINTDAFGSATRAFVASGLNFPDALAGAAYAGSLAAPLYLSAPKCLPAAAATDLLRLGVGQVTFFGSAAVLSSNVSALRPC</sequence>
<keyword evidence="1" id="KW-0732">Signal</keyword>
<evidence type="ECO:0008006" key="4">
    <source>
        <dbReference type="Google" id="ProtNLM"/>
    </source>
</evidence>
<dbReference type="Pfam" id="PF04122">
    <property type="entry name" value="CW_binding_2"/>
    <property type="match status" value="3"/>
</dbReference>
<dbReference type="Proteomes" id="UP001500506">
    <property type="component" value="Unassembled WGS sequence"/>
</dbReference>
<accession>A0ABN2KYI0</accession>
<dbReference type="Gene3D" id="3.40.50.12090">
    <property type="match status" value="2"/>
</dbReference>
<protein>
    <recommendedName>
        <fullName evidence="4">Cell wall binding repeat protein</fullName>
    </recommendedName>
</protein>
<comment type="caution">
    <text evidence="2">The sequence shown here is derived from an EMBL/GenBank/DDBJ whole genome shotgun (WGS) entry which is preliminary data.</text>
</comment>
<feature type="chain" id="PRO_5046491309" description="Cell wall binding repeat protein" evidence="1">
    <location>
        <begin position="31"/>
        <end position="793"/>
    </location>
</feature>
<dbReference type="RefSeq" id="WP_232499255.1">
    <property type="nucleotide sequence ID" value="NZ_BAAANH010000007.1"/>
</dbReference>
<evidence type="ECO:0000313" key="3">
    <source>
        <dbReference type="Proteomes" id="UP001500506"/>
    </source>
</evidence>
<dbReference type="PANTHER" id="PTHR30032:SF4">
    <property type="entry name" value="AMIDASE ENHANCER"/>
    <property type="match status" value="1"/>
</dbReference>
<reference evidence="2 3" key="1">
    <citation type="journal article" date="2019" name="Int. J. Syst. Evol. Microbiol.">
        <title>The Global Catalogue of Microorganisms (GCM) 10K type strain sequencing project: providing services to taxonomists for standard genome sequencing and annotation.</title>
        <authorList>
            <consortium name="The Broad Institute Genomics Platform"/>
            <consortium name="The Broad Institute Genome Sequencing Center for Infectious Disease"/>
            <person name="Wu L."/>
            <person name="Ma J."/>
        </authorList>
    </citation>
    <scope>NUCLEOTIDE SEQUENCE [LARGE SCALE GENOMIC DNA]</scope>
    <source>
        <strain evidence="2 3">JCM 14319</strain>
    </source>
</reference>